<protein>
    <recommendedName>
        <fullName evidence="4">ATP-grasp domain-containing protein</fullName>
    </recommendedName>
</protein>
<sequence length="339" mass="37542">MVNKFNILITAASRRVAMIRGFTTALRELGISGAVHVTDTDKNSPGLRFCDKAHLVPLSTSDGYIQAILEICEKENINLVIPTIDEELPVFGANKEKFKAIGVIPLVSDENIGDICNDKHLTASFFDEHAFPFVKTYLPHEIDFASIKYPLFIKPRVGRGSVSAYPVHTETQLRFFLDYVKNPVVQDYLDGAEYTVDALIGLDGKVLSVVPRERLVIRSGVCDRGRTRKNMKLITLCRDICEKLGVIGPVNLQCKVNRGKISFFEINPRFSGAIQLTVAAGADFFKMIVKDAIGEGQEPAIGEFTDNLMMMSYEESIFEENGHNVFSGGKITGSVKKLS</sequence>
<dbReference type="PROSITE" id="PS50975">
    <property type="entry name" value="ATP_GRASP"/>
    <property type="match status" value="1"/>
</dbReference>
<evidence type="ECO:0000313" key="5">
    <source>
        <dbReference type="EMBL" id="VAX23269.1"/>
    </source>
</evidence>
<name>A0A3B1BZ81_9ZZZZ</name>
<organism evidence="5">
    <name type="scientific">hydrothermal vent metagenome</name>
    <dbReference type="NCBI Taxonomy" id="652676"/>
    <lineage>
        <taxon>unclassified sequences</taxon>
        <taxon>metagenomes</taxon>
        <taxon>ecological metagenomes</taxon>
    </lineage>
</organism>
<keyword evidence="2" id="KW-0547">Nucleotide-binding</keyword>
<dbReference type="PANTHER" id="PTHR43585:SF2">
    <property type="entry name" value="ATP-GRASP ENZYME FSQD"/>
    <property type="match status" value="1"/>
</dbReference>
<evidence type="ECO:0000259" key="4">
    <source>
        <dbReference type="PROSITE" id="PS50975"/>
    </source>
</evidence>
<dbReference type="InterPro" id="IPR052032">
    <property type="entry name" value="ATP-dep_AA_Ligase"/>
</dbReference>
<dbReference type="Pfam" id="PF15632">
    <property type="entry name" value="ATPgrasp_Ter"/>
    <property type="match status" value="1"/>
</dbReference>
<dbReference type="InterPro" id="IPR013815">
    <property type="entry name" value="ATP_grasp_subdomain_1"/>
</dbReference>
<dbReference type="PANTHER" id="PTHR43585">
    <property type="entry name" value="FUMIPYRROLE BIOSYNTHESIS PROTEIN C"/>
    <property type="match status" value="1"/>
</dbReference>
<proteinExistence type="predicted"/>
<dbReference type="AlphaFoldDB" id="A0A3B1BZ81"/>
<keyword evidence="3" id="KW-0067">ATP-binding</keyword>
<dbReference type="GO" id="GO:0005524">
    <property type="term" value="F:ATP binding"/>
    <property type="evidence" value="ECO:0007669"/>
    <property type="project" value="UniProtKB-KW"/>
</dbReference>
<dbReference type="GO" id="GO:0016874">
    <property type="term" value="F:ligase activity"/>
    <property type="evidence" value="ECO:0007669"/>
    <property type="project" value="UniProtKB-KW"/>
</dbReference>
<dbReference type="Gene3D" id="3.40.50.20">
    <property type="match status" value="1"/>
</dbReference>
<dbReference type="EMBL" id="UOGC01000150">
    <property type="protein sequence ID" value="VAX23269.1"/>
    <property type="molecule type" value="Genomic_DNA"/>
</dbReference>
<dbReference type="SUPFAM" id="SSF56059">
    <property type="entry name" value="Glutathione synthetase ATP-binding domain-like"/>
    <property type="match status" value="1"/>
</dbReference>
<dbReference type="Gene3D" id="3.30.1490.20">
    <property type="entry name" value="ATP-grasp fold, A domain"/>
    <property type="match status" value="1"/>
</dbReference>
<dbReference type="GO" id="GO:0046872">
    <property type="term" value="F:metal ion binding"/>
    <property type="evidence" value="ECO:0007669"/>
    <property type="project" value="InterPro"/>
</dbReference>
<feature type="domain" description="ATP-grasp" evidence="4">
    <location>
        <begin position="123"/>
        <end position="293"/>
    </location>
</feature>
<dbReference type="Pfam" id="PF21360">
    <property type="entry name" value="PylC-like_N"/>
    <property type="match status" value="1"/>
</dbReference>
<gene>
    <name evidence="5" type="ORF">MNBD_NITROSPINAE01-1128</name>
</gene>
<reference evidence="5" key="1">
    <citation type="submission" date="2018-06" db="EMBL/GenBank/DDBJ databases">
        <authorList>
            <person name="Zhirakovskaya E."/>
        </authorList>
    </citation>
    <scope>NUCLEOTIDE SEQUENCE</scope>
</reference>
<dbReference type="InterPro" id="IPR048764">
    <property type="entry name" value="PylC_N"/>
</dbReference>
<keyword evidence="1" id="KW-0436">Ligase</keyword>
<evidence type="ECO:0000256" key="2">
    <source>
        <dbReference type="ARBA" id="ARBA00022741"/>
    </source>
</evidence>
<evidence type="ECO:0000256" key="3">
    <source>
        <dbReference type="ARBA" id="ARBA00022840"/>
    </source>
</evidence>
<dbReference type="Gene3D" id="3.30.470.20">
    <property type="entry name" value="ATP-grasp fold, B domain"/>
    <property type="match status" value="1"/>
</dbReference>
<evidence type="ECO:0000256" key="1">
    <source>
        <dbReference type="ARBA" id="ARBA00022598"/>
    </source>
</evidence>
<accession>A0A3B1BZ81</accession>
<dbReference type="InterPro" id="IPR011761">
    <property type="entry name" value="ATP-grasp"/>
</dbReference>